<geneLocation type="mitochondrion" evidence="3"/>
<reference evidence="2 4" key="1">
    <citation type="submission" date="2015-02" db="EMBL/GenBank/DDBJ databases">
        <authorList>
            <person name="Chooi Y.-H."/>
        </authorList>
    </citation>
    <scope>NUCLEOTIDE SEQUENCE [LARGE SCALE GENOMIC DNA]</scope>
    <source>
        <strain evidence="2">E3</strain>
    </source>
</reference>
<feature type="region of interest" description="Disordered" evidence="1">
    <location>
        <begin position="41"/>
        <end position="60"/>
    </location>
</feature>
<dbReference type="EMBL" id="OVEO01000004">
    <property type="protein sequence ID" value="SPQ95348.1"/>
    <property type="molecule type" value="Genomic_DNA"/>
</dbReference>
<evidence type="ECO:0000313" key="2">
    <source>
        <dbReference type="EMBL" id="CEO96685.1"/>
    </source>
</evidence>
<organism evidence="2 4">
    <name type="scientific">Plasmodiophora brassicae</name>
    <name type="common">Clubroot disease agent</name>
    <dbReference type="NCBI Taxonomy" id="37360"/>
    <lineage>
        <taxon>Eukaryota</taxon>
        <taxon>Sar</taxon>
        <taxon>Rhizaria</taxon>
        <taxon>Endomyxa</taxon>
        <taxon>Phytomyxea</taxon>
        <taxon>Plasmodiophorida</taxon>
        <taxon>Plasmodiophoridae</taxon>
        <taxon>Plasmodiophora</taxon>
    </lineage>
</organism>
<dbReference type="STRING" id="37360.A0A0G4INE1"/>
<keyword evidence="4" id="KW-1185">Reference proteome</keyword>
<dbReference type="Pfam" id="PF14559">
    <property type="entry name" value="TPR_19"/>
    <property type="match status" value="1"/>
</dbReference>
<protein>
    <submittedName>
        <fullName evidence="2">Uncharacterized protein</fullName>
    </submittedName>
</protein>
<gene>
    <name evidence="2" type="ORF">PBRA_005289</name>
    <name evidence="3" type="ORF">PLBR_LOCUS2563</name>
</gene>
<proteinExistence type="predicted"/>
<dbReference type="OrthoDB" id="1902587at2759"/>
<dbReference type="Proteomes" id="UP000039324">
    <property type="component" value="Unassembled WGS sequence"/>
</dbReference>
<dbReference type="EMBL" id="CDSF01000076">
    <property type="protein sequence ID" value="CEO96685.1"/>
    <property type="molecule type" value="Genomic_DNA"/>
</dbReference>
<dbReference type="InterPro" id="IPR050754">
    <property type="entry name" value="FKBP4/5/8-like"/>
</dbReference>
<feature type="compositionally biased region" description="Basic and acidic residues" evidence="1">
    <location>
        <begin position="41"/>
        <end position="58"/>
    </location>
</feature>
<evidence type="ECO:0000313" key="4">
    <source>
        <dbReference type="Proteomes" id="UP000039324"/>
    </source>
</evidence>
<accession>A0A0G4INE1</accession>
<dbReference type="PANTHER" id="PTHR46512">
    <property type="entry name" value="PEPTIDYLPROLYL ISOMERASE"/>
    <property type="match status" value="1"/>
</dbReference>
<dbReference type="Gene3D" id="1.25.40.10">
    <property type="entry name" value="Tetratricopeptide repeat domain"/>
    <property type="match status" value="1"/>
</dbReference>
<dbReference type="AlphaFoldDB" id="A0A0G4INE1"/>
<dbReference type="SUPFAM" id="SSF48452">
    <property type="entry name" value="TPR-like"/>
    <property type="match status" value="1"/>
</dbReference>
<name>A0A0G4INE1_PLABS</name>
<dbReference type="InterPro" id="IPR011990">
    <property type="entry name" value="TPR-like_helical_dom_sf"/>
</dbReference>
<keyword evidence="3" id="KW-0496">Mitochondrion</keyword>
<dbReference type="PANTHER" id="PTHR46512:SF9">
    <property type="entry name" value="PEPTIDYLPROLYL ISOMERASE"/>
    <property type="match status" value="1"/>
</dbReference>
<evidence type="ECO:0000256" key="1">
    <source>
        <dbReference type="SAM" id="MobiDB-lite"/>
    </source>
</evidence>
<dbReference type="Proteomes" id="UP000290189">
    <property type="component" value="Unassembled WGS sequence"/>
</dbReference>
<dbReference type="OMA" id="YRMACAY"/>
<evidence type="ECO:0000313" key="3">
    <source>
        <dbReference type="EMBL" id="SPQ95348.1"/>
    </source>
</evidence>
<evidence type="ECO:0000313" key="5">
    <source>
        <dbReference type="Proteomes" id="UP000290189"/>
    </source>
</evidence>
<reference evidence="3 5" key="2">
    <citation type="submission" date="2018-03" db="EMBL/GenBank/DDBJ databases">
        <authorList>
            <person name="Fogelqvist J."/>
        </authorList>
    </citation>
    <scope>NUCLEOTIDE SEQUENCE [LARGE SCALE GENOMIC DNA]</scope>
</reference>
<sequence>MVVDYSKWETLANEEAKSEELERQRLRDERHAKYLKQQQEKWEKYKDEHGDHDHHQEHSCGCSMMDQERIERARKAKKDEMPIAERNLLKLEAIKATKTDGNRLFKEGNLDVAYAVYERGALICNGVYKMTDEQYDEVSRLELMLDLNMAAVRLRQEKWLDAISLCKQALDIDAKCSKAYYRMACAYVGMGDYDQALDVLSKGGHDAEFERKRQDILALKRKQEEKARKVMQAMKGVLVRKPGQDEAQPTQI</sequence>